<proteinExistence type="inferred from homology"/>
<evidence type="ECO:0000313" key="6">
    <source>
        <dbReference type="Proteomes" id="UP000271337"/>
    </source>
</evidence>
<sequence>MDMDDPLRKLQLLQRDLEAFAASQLPNLDRLAAELDGSVEDLKRLLERKRKSEASRKELAPSTTPKPETVKIEDVEYRINDDFRQAAILVADELDLDELEAAKLCIEASPEDLRQVDVALPYRALLRFHNYRLTLLQCLRLIFQQRANLEDLDEVAKTLFEAVVDSLLQGPHGRSESTVIWRKCIAGLSDTEGALKKLSDHAQTAVMTGQILDEQTMEAISLQRLLLCRQHEAIGSILTLILRVASVNEPDLREFLSKAAGTDLSLDLSVHYLPVIIAASTTFGSEDRTQPETARSLHALFASGPGQLQWKQNSLRAAATVCWLAEYSARFADPTADPTLRVADRQKAEQERSDLFMQAVKDKAFHVLLAACKYIKPEIWHDPAKVGLVNYLLADAPTIPVEAQPPTDYFTALLGQELQDFASALVSNIPDVLRRIKNDEDDQRRLKFSTPANEQSHYEPDLERFIVIMAYAFQDDPDAAQDFWSDKESNLYGFLKWVSQRLPTPRVAAFCELVTSISSDTKSANAAHHFLLEDTALVSGKLRKTYSVSWAQIFAELDTYASSIRDKPAMPQVSGQDANLAATEYVEGIETGIMLEAYLRLAAHVCRMSPDARNWLIREQSFHLGDNMRSLAGSGIEGRIQASCLNMLSAMLSDKTQDVNDGMWVLLDDWISAGGPSEGAAARPQALGRPAPSERHYLQRFNDRPETATAFVALLNSLIVSPMAQAEPTQDLLPFPENLGSAHRHAGIDAYVDFALGTVFRQSQNHLAAGSDDAEVSVLRYVCLEFALQCLSTFNEDLVFLANATDVAVDTAIRTSSLAAYVRLHPFARVMEWLLNSNVISVLFVAAQQDINLLNNLDAGTPQVQATLKAIQVMNLAMKLQATYFDIVKPLIKSQPASRGPPVANAALSSFDEVMLSQLGRIADITNFTSCVHTELSLESLTLLQKLSASKKLSDNASTASERGRAGSRLISALSGVSDAVGMQLRECFAIYQFDLEIGTEPLKLAKARTILDLLNSSLNTSPTKPTIAHILLGFTCRERNVEVAADSSFAESQSLFHSIAECAATIPVMMETSHISWLLAVKRGCLEVLLKLALSPLTAVIVRRELREMDFIDASALSQTPAGPNALWDHRQSLDPDAFLNTSATAMKDFLRIRELYFQHAALELRSVVETRAYSVQEKVVSTLCGTIRSFDQDMPTMSVFDLFDFQDLQTAAALDVLPKLLAGLDLSVCVKDNVNAERSFDLKVAEELFILRRRELMSTGTIKDVAEEQQLDDEIRATLASLASQNSSRAIHTARLSALEAWTDLLSLLIGSSGLQSADVAAMALHGLQVILPKFERSVSDNLDSAALLAKLTLALVPAVMAAANGKQSQQNADSAHERLLSAFRVCVKTITDSGTDLALRDVCYRICCAVAESMPLQVSHGKTSPSPHAKQLMQISQNAGERLLAVITEDAFSDRGSTRVSALLFLDAVVAVHQAGRLSSVLFRALSKLNFVPVLIDTSIGSVASSFTGPNEEHTTTLAYFHTALALLLRLSRTADGTQLVLNSGFFAAIEDSRLFSTDPDIGLDIDNPSALREFYKLLSAVLKVVTGIVITRGSNNAATVSQAKAFLQQNRFSMQAVFKRASALKKTAGPPEKEADEVADEFARLMFATGFLNVSTPLSSSSSSSSSFFFFISFFSPERCSEFCVLTSMEIGRRICASARIQA</sequence>
<evidence type="ECO:0000256" key="3">
    <source>
        <dbReference type="ARBA" id="ARBA00022448"/>
    </source>
</evidence>
<protein>
    <submittedName>
        <fullName evidence="5">Uncharacterized protein</fullName>
    </submittedName>
</protein>
<dbReference type="OrthoDB" id="2019644at2759"/>
<organism evidence="5 6">
    <name type="scientific">Hortaea werneckii</name>
    <name type="common">Black yeast</name>
    <name type="synonym">Cladosporium werneckii</name>
    <dbReference type="NCBI Taxonomy" id="91943"/>
    <lineage>
        <taxon>Eukaryota</taxon>
        <taxon>Fungi</taxon>
        <taxon>Dikarya</taxon>
        <taxon>Ascomycota</taxon>
        <taxon>Pezizomycotina</taxon>
        <taxon>Dothideomycetes</taxon>
        <taxon>Dothideomycetidae</taxon>
        <taxon>Mycosphaerellales</taxon>
        <taxon>Teratosphaeriaceae</taxon>
        <taxon>Hortaea</taxon>
    </lineage>
</organism>
<dbReference type="Proteomes" id="UP000271337">
    <property type="component" value="Unassembled WGS sequence"/>
</dbReference>
<accession>A0A3M6ZTS5</accession>
<dbReference type="GO" id="GO:0006999">
    <property type="term" value="P:nuclear pore organization"/>
    <property type="evidence" value="ECO:0007669"/>
    <property type="project" value="TreeGrafter"/>
</dbReference>
<name>A0A3M6ZTS5_HORWE</name>
<dbReference type="Pfam" id="PF11894">
    <property type="entry name" value="Nup192"/>
    <property type="match status" value="1"/>
</dbReference>
<keyword evidence="4" id="KW-0539">Nucleus</keyword>
<dbReference type="GO" id="GO:0044611">
    <property type="term" value="C:nuclear pore inner ring"/>
    <property type="evidence" value="ECO:0007669"/>
    <property type="project" value="TreeGrafter"/>
</dbReference>
<evidence type="ECO:0000313" key="5">
    <source>
        <dbReference type="EMBL" id="RMY18724.1"/>
    </source>
</evidence>
<dbReference type="GO" id="GO:0017056">
    <property type="term" value="F:structural constituent of nuclear pore"/>
    <property type="evidence" value="ECO:0007669"/>
    <property type="project" value="TreeGrafter"/>
</dbReference>
<dbReference type="PANTHER" id="PTHR31344">
    <property type="entry name" value="NUCLEAR PORE COMPLEX PROTEIN NUP205"/>
    <property type="match status" value="1"/>
</dbReference>
<evidence type="ECO:0000256" key="1">
    <source>
        <dbReference type="ARBA" id="ARBA00004123"/>
    </source>
</evidence>
<evidence type="ECO:0000256" key="2">
    <source>
        <dbReference type="ARBA" id="ARBA00005892"/>
    </source>
</evidence>
<comment type="caution">
    <text evidence="5">The sequence shown here is derived from an EMBL/GenBank/DDBJ whole genome shotgun (WGS) entry which is preliminary data.</text>
</comment>
<comment type="subcellular location">
    <subcellularLocation>
        <location evidence="1">Nucleus</location>
    </subcellularLocation>
</comment>
<reference evidence="5 6" key="1">
    <citation type="journal article" date="2018" name="BMC Genomics">
        <title>Genomic evidence for intraspecific hybridization in a clonal and extremely halotolerant yeast.</title>
        <authorList>
            <person name="Gostincar C."/>
            <person name="Stajich J.E."/>
            <person name="Zupancic J."/>
            <person name="Zalar P."/>
            <person name="Gunde-Cimerman N."/>
        </authorList>
    </citation>
    <scope>NUCLEOTIDE SEQUENCE [LARGE SCALE GENOMIC DNA]</scope>
    <source>
        <strain evidence="5 6">EXF-6669</strain>
    </source>
</reference>
<dbReference type="EMBL" id="QWIL01000448">
    <property type="protein sequence ID" value="RMY18724.1"/>
    <property type="molecule type" value="Genomic_DNA"/>
</dbReference>
<dbReference type="PANTHER" id="PTHR31344:SF0">
    <property type="entry name" value="NUCLEAR PORE COMPLEX PROTEIN NUP205"/>
    <property type="match status" value="1"/>
</dbReference>
<keyword evidence="3" id="KW-0813">Transport</keyword>
<dbReference type="InterPro" id="IPR021827">
    <property type="entry name" value="Nup186/Nup192/Nup205"/>
</dbReference>
<comment type="similarity">
    <text evidence="2">Belongs to the NUP186/NUP192/NUP205 family.</text>
</comment>
<gene>
    <name evidence="5" type="ORF">D0867_05136</name>
</gene>
<evidence type="ECO:0000256" key="4">
    <source>
        <dbReference type="ARBA" id="ARBA00023242"/>
    </source>
</evidence>